<reference evidence="1" key="1">
    <citation type="journal article" date="2021" name="Proc. Natl. Acad. Sci. U.S.A.">
        <title>A Catalog of Tens of Thousands of Viruses from Human Metagenomes Reveals Hidden Associations with Chronic Diseases.</title>
        <authorList>
            <person name="Tisza M.J."/>
            <person name="Buck C.B."/>
        </authorList>
    </citation>
    <scope>NUCLEOTIDE SEQUENCE</scope>
    <source>
        <strain evidence="1">Ctngc57</strain>
    </source>
</reference>
<evidence type="ECO:0000313" key="1">
    <source>
        <dbReference type="EMBL" id="DAF90367.1"/>
    </source>
</evidence>
<sequence>MNFPTVEETATSREMISAFGGYDHNQRISGSAFYDMKNLSSDGYPLLQSRRKRGTVRQLTAPGGLLAKDAMAWVDNGRLYYNGAAITGLTLTQGEKQLVSMGAYLLIWPDKKYLNTKDITDFGSMEASWQSAGSVTYSLCAADGTALTGVSSSKPEAPSGGDYWLDTSTSPHSLMVWSESSAMWTGVATVYVRMESQGIGTAFEEGDGVKISGAAYVGDSDVVKEQMEELNGTKRIIAKGDNYVVVIGLIDLTHTQETGQVTLARVVPEMDYVCEAQNRIWGCKYGMVDGKAVNELYCCKLGDFRNWNVFAGISTDSWAASVGSDGAWTGCANYLGYPTFFKENVIHRIAISSVGAHQVTETAGRGVQKGSYKSLCVVNEVLFYKSRTDVCGYDGSFPTSMGAAFGGVRYDSAVGGSYNGKYYLSMRDEGGTWHLFCYDAARGLWHREDNTHAMQFAAMDDDLYYIDTDSKKMLCVLGTQGTPEADVAWMAETGEIGYDYPDKKYLSRYNIRLKIAPGGTLKMSCMYDSDGVWRHAGTVERVGLGTFTVPVIPRRCDHMKIRLEGTGDVRVFSIAKILELGSDNGW</sequence>
<dbReference type="EMBL" id="BK016027">
    <property type="protein sequence ID" value="DAF90367.1"/>
    <property type="molecule type" value="Genomic_DNA"/>
</dbReference>
<accession>A0A8S5U7B4</accession>
<protein>
    <recommendedName>
        <fullName evidence="2">Stabilization protein</fullName>
    </recommendedName>
</protein>
<organism evidence="1">
    <name type="scientific">Podoviridae sp. ctngc57</name>
    <dbReference type="NCBI Taxonomy" id="2825275"/>
    <lineage>
        <taxon>Viruses</taxon>
        <taxon>Duplodnaviria</taxon>
        <taxon>Heunggongvirae</taxon>
        <taxon>Uroviricota</taxon>
        <taxon>Caudoviricetes</taxon>
    </lineage>
</organism>
<name>A0A8S5U7B4_9CAUD</name>
<evidence type="ECO:0008006" key="2">
    <source>
        <dbReference type="Google" id="ProtNLM"/>
    </source>
</evidence>
<proteinExistence type="predicted"/>